<accession>A0AAV4V5D4</accession>
<organism evidence="1 2">
    <name type="scientific">Caerostris extrusa</name>
    <name type="common">Bark spider</name>
    <name type="synonym">Caerostris bankana</name>
    <dbReference type="NCBI Taxonomy" id="172846"/>
    <lineage>
        <taxon>Eukaryota</taxon>
        <taxon>Metazoa</taxon>
        <taxon>Ecdysozoa</taxon>
        <taxon>Arthropoda</taxon>
        <taxon>Chelicerata</taxon>
        <taxon>Arachnida</taxon>
        <taxon>Araneae</taxon>
        <taxon>Araneomorphae</taxon>
        <taxon>Entelegynae</taxon>
        <taxon>Araneoidea</taxon>
        <taxon>Araneidae</taxon>
        <taxon>Caerostris</taxon>
    </lineage>
</organism>
<evidence type="ECO:0000313" key="2">
    <source>
        <dbReference type="Proteomes" id="UP001054945"/>
    </source>
</evidence>
<reference evidence="1 2" key="1">
    <citation type="submission" date="2021-06" db="EMBL/GenBank/DDBJ databases">
        <title>Caerostris extrusa draft genome.</title>
        <authorList>
            <person name="Kono N."/>
            <person name="Arakawa K."/>
        </authorList>
    </citation>
    <scope>NUCLEOTIDE SEQUENCE [LARGE SCALE GENOMIC DNA]</scope>
</reference>
<protein>
    <submittedName>
        <fullName evidence="1">Uncharacterized protein</fullName>
    </submittedName>
</protein>
<keyword evidence="2" id="KW-1185">Reference proteome</keyword>
<sequence length="161" mass="17993">MYGIASSRGIVYLGTPTRAPGKPLRNGFFAKSRAFPKIKPKLPSISERERGDRLMIPSLQSHRHFGTSETEGWSILASSLSKNYGIASSRGIVYLGRPARAPGKPLRNGFFLKSRAFSKIKPRIPSISERERGDRLMIPSHSAVTPTFWHFSNSRSEYSLE</sequence>
<dbReference type="Proteomes" id="UP001054945">
    <property type="component" value="Unassembled WGS sequence"/>
</dbReference>
<dbReference type="EMBL" id="BPLR01013982">
    <property type="protein sequence ID" value="GIY65336.1"/>
    <property type="molecule type" value="Genomic_DNA"/>
</dbReference>
<name>A0AAV4V5D4_CAEEX</name>
<dbReference type="AlphaFoldDB" id="A0AAV4V5D4"/>
<gene>
    <name evidence="1" type="ORF">CEXT_793191</name>
</gene>
<comment type="caution">
    <text evidence="1">The sequence shown here is derived from an EMBL/GenBank/DDBJ whole genome shotgun (WGS) entry which is preliminary data.</text>
</comment>
<evidence type="ECO:0000313" key="1">
    <source>
        <dbReference type="EMBL" id="GIY65336.1"/>
    </source>
</evidence>
<proteinExistence type="predicted"/>